<dbReference type="GO" id="GO:0051601">
    <property type="term" value="P:exocyst localization"/>
    <property type="evidence" value="ECO:0007669"/>
    <property type="project" value="TreeGrafter"/>
</dbReference>
<dbReference type="PANTHER" id="PTHR21292">
    <property type="entry name" value="EXOCYST COMPLEX COMPONENT SEC6-RELATED"/>
    <property type="match status" value="1"/>
</dbReference>
<gene>
    <name evidence="3" type="ORF">WMY93_028147</name>
</gene>
<accession>A0AAW0MZM2</accession>
<dbReference type="GO" id="GO:0006887">
    <property type="term" value="P:exocytosis"/>
    <property type="evidence" value="ECO:0007669"/>
    <property type="project" value="InterPro"/>
</dbReference>
<dbReference type="Pfam" id="PF06046">
    <property type="entry name" value="Sec6"/>
    <property type="match status" value="2"/>
</dbReference>
<dbReference type="PANTHER" id="PTHR21292:SF17">
    <property type="entry name" value="TUMOR NECROSIS FACTOR ALPHA-INDUCED PROTEIN 2 ISOFORM X1"/>
    <property type="match status" value="1"/>
</dbReference>
<evidence type="ECO:0000256" key="1">
    <source>
        <dbReference type="ARBA" id="ARBA00009447"/>
    </source>
</evidence>
<feature type="compositionally biased region" description="Polar residues" evidence="2">
    <location>
        <begin position="547"/>
        <end position="580"/>
    </location>
</feature>
<evidence type="ECO:0008006" key="5">
    <source>
        <dbReference type="Google" id="ProtNLM"/>
    </source>
</evidence>
<evidence type="ECO:0000256" key="2">
    <source>
        <dbReference type="SAM" id="MobiDB-lite"/>
    </source>
</evidence>
<dbReference type="InterPro" id="IPR042532">
    <property type="entry name" value="EXOC3/Sec6_C"/>
</dbReference>
<evidence type="ECO:0000313" key="4">
    <source>
        <dbReference type="Proteomes" id="UP001460270"/>
    </source>
</evidence>
<name>A0AAW0MZM2_9GOBI</name>
<dbReference type="GO" id="GO:0000149">
    <property type="term" value="F:SNARE binding"/>
    <property type="evidence" value="ECO:0007669"/>
    <property type="project" value="TreeGrafter"/>
</dbReference>
<feature type="region of interest" description="Disordered" evidence="2">
    <location>
        <begin position="869"/>
        <end position="888"/>
    </location>
</feature>
<dbReference type="EMBL" id="JBBPFD010000021">
    <property type="protein sequence ID" value="KAK7881973.1"/>
    <property type="molecule type" value="Genomic_DNA"/>
</dbReference>
<dbReference type="Gene3D" id="1.10.357.70">
    <property type="entry name" value="Exocyst complex component Sec6, C-terminal domain"/>
    <property type="match status" value="1"/>
</dbReference>
<proteinExistence type="inferred from homology"/>
<feature type="region of interest" description="Disordered" evidence="2">
    <location>
        <begin position="744"/>
        <end position="861"/>
    </location>
</feature>
<sequence>MDFLLNMSFEDFQGWMKAAGDYIRPAAVAPRVHPAGGGGGGDAGVHFVAPVALPPVAPAVPVAPMVPVVPPHVAPVAPLVHPGRGGGDAGDYIRPAAVAPLEHPGGGGDVDVYLEHHAYAAALAPVAPAPAFPVVPVPVVPLAPMVPMALWLACPCSDKPALWKQKETDAIGLEPLLVFQAFQSSVTKQQDPIESNTDWLTDHGGSHGKVLDQSETHYGHTEKVPIPISEDMEAVMKRASPESEAHRFSSVSSEEPLHQELCRLWLLGSGSWTLEGPKIKKSASVSVTICEWHIRGRGEPEQVLIQKETSQMQAYRMRLEITEEEIISFSLLPDGASSRVVSLKLKQLKMDFLLNMSFEDFQGWMKAAGDYIRPAAVAPRVHPAGGGGGGDAAPAVPVAPMVPVVPPHVAPVAPLVHPGGGGGDAGDYIRPAAVAPLVHPGGGGDVDVYLEHHAYAAALAPVAPAPAFPVVPVPVVPMAPMVPMARMAPMARMVLWPLWLISRLCGSRRRQMRLFGATLGVQDEHSHVLQLQFEFVSKTLLTAVASTKKQPGNNTGETTTSSFQSSVTKQQDPIESNTDWLTDHGARSSNLQSFKSQSNVSIRASRPMSLETKTPSVLLNQTGQHHSQLFNITTAKSVSTHLKLLEGGTIEMHKNLVKEVMEKCWTNQRHIMDTEKVPIPISEDMEAVMKRASPESEAHRFSFRMALLKNFPVRLRGGGPTLHNALVLRRMSLNITAHMNPFNDDGLDADSQGWSPGSSLLDGEVPRDRNPFEDEEEENEAHEGKRGGVNGKGGVSLGKGGGSGGKGGFKFGSPLKTLGKLGKSLRGSGRGKDVSGSPSESPGEKKKRGRRSSEGSLLRFAGRYRDSLSRKDCISNGDPGSEEDSQSRRLSLMKMVLGKHKRESGSERVSQGPDLEPDLEPEPEVVKPREPLSVLEILQLVKRRDLLLADAHILELEQEVSASCDQSDESGRDDGRRRAKDVELLYEELQKELWAVVRESLRSPTAGPNLGLVVQVLQQEEQVDQDFLSSHTDVWISSSGPRPRRLKQRWTEAVAEMADFALPQQTQYSVGFLDRFLDQIRTRVVEDLSAAKRNVVFIYPPEYQPFKVYSQSYHTAVTKRLNSITESQLQITDTYSLLDWVYNVYNRDVLSPFSCSDVAPLLPSDTLERLELDCLNSVRAKVTSELIQRLQVDLDRSAEVNQSLGSRVAQCSLNGLADFFYSFQRKVELFHEGLQSGMFGDNEDGYVSKTIAQVNCCPPFREFAVRCSGPDPVQTEDSLRRACRALDSVVQCGVRVLSERLYYCVKPLFERLVKKKWLSNTEPFEQIQSVIKENFKKYKRMDSPPYQALVSEVHRRVVTEYLRSLMRGRLICTSAKMRRRTAQRLREEGTAMMELFRGLDSPCRWLEGALSHLSEIIDLEDLPSIQMEVGVLAREYPDVRRKHVSAVLNLRGLTRQSDRVEILNVLKDLDSWDLPRDHALFSEVPVTSELHCVNVGLSRLALTASSCFTRVRPKRNHGKRSRRDTDGEDGL</sequence>
<dbReference type="GO" id="GO:0000145">
    <property type="term" value="C:exocyst"/>
    <property type="evidence" value="ECO:0007669"/>
    <property type="project" value="InterPro"/>
</dbReference>
<feature type="region of interest" description="Disordered" evidence="2">
    <location>
        <begin position="898"/>
        <end position="925"/>
    </location>
</feature>
<protein>
    <recommendedName>
        <fullName evidence="5">Exocyst complex component 3-like protein 2</fullName>
    </recommendedName>
</protein>
<comment type="similarity">
    <text evidence="1">Belongs to the SEC6 family.</text>
</comment>
<evidence type="ECO:0000313" key="3">
    <source>
        <dbReference type="EMBL" id="KAK7881973.1"/>
    </source>
</evidence>
<dbReference type="Proteomes" id="UP001460270">
    <property type="component" value="Unassembled WGS sequence"/>
</dbReference>
<reference evidence="4" key="1">
    <citation type="submission" date="2024-04" db="EMBL/GenBank/DDBJ databases">
        <title>Salinicola lusitanus LLJ914,a marine bacterium isolated from the Okinawa Trough.</title>
        <authorList>
            <person name="Li J."/>
        </authorList>
    </citation>
    <scope>NUCLEOTIDE SEQUENCE [LARGE SCALE GENOMIC DNA]</scope>
</reference>
<organism evidence="3 4">
    <name type="scientific">Mugilogobius chulae</name>
    <name type="common">yellowstripe goby</name>
    <dbReference type="NCBI Taxonomy" id="88201"/>
    <lineage>
        <taxon>Eukaryota</taxon>
        <taxon>Metazoa</taxon>
        <taxon>Chordata</taxon>
        <taxon>Craniata</taxon>
        <taxon>Vertebrata</taxon>
        <taxon>Euteleostomi</taxon>
        <taxon>Actinopterygii</taxon>
        <taxon>Neopterygii</taxon>
        <taxon>Teleostei</taxon>
        <taxon>Neoteleostei</taxon>
        <taxon>Acanthomorphata</taxon>
        <taxon>Gobiaria</taxon>
        <taxon>Gobiiformes</taxon>
        <taxon>Gobioidei</taxon>
        <taxon>Gobiidae</taxon>
        <taxon>Gobionellinae</taxon>
        <taxon>Mugilogobius</taxon>
    </lineage>
</organism>
<comment type="caution">
    <text evidence="3">The sequence shown here is derived from an EMBL/GenBank/DDBJ whole genome shotgun (WGS) entry which is preliminary data.</text>
</comment>
<feature type="region of interest" description="Disordered" evidence="2">
    <location>
        <begin position="547"/>
        <end position="582"/>
    </location>
</feature>
<feature type="compositionally biased region" description="Low complexity" evidence="2">
    <location>
        <begin position="811"/>
        <end position="827"/>
    </location>
</feature>
<dbReference type="InterPro" id="IPR010326">
    <property type="entry name" value="EXOC3/Sec6"/>
</dbReference>
<feature type="compositionally biased region" description="Gly residues" evidence="2">
    <location>
        <begin position="787"/>
        <end position="810"/>
    </location>
</feature>
<keyword evidence="4" id="KW-1185">Reference proteome</keyword>